<dbReference type="SUPFAM" id="SSF56399">
    <property type="entry name" value="ADP-ribosylation"/>
    <property type="match status" value="1"/>
</dbReference>
<evidence type="ECO:0000313" key="2">
    <source>
        <dbReference type="Proteomes" id="UP000226106"/>
    </source>
</evidence>
<dbReference type="GO" id="GO:0008237">
    <property type="term" value="F:metallopeptidase activity"/>
    <property type="evidence" value="ECO:0007669"/>
    <property type="project" value="InterPro"/>
</dbReference>
<dbReference type="InterPro" id="IPR024079">
    <property type="entry name" value="MetalloPept_cat_dom_sf"/>
</dbReference>
<accession>A0A9X7FTP3</accession>
<proteinExistence type="predicted"/>
<dbReference type="AlphaFoldDB" id="A0A9X7FTP3"/>
<sequence length="502" mass="57232">MKRKPPIEHRKHGTYAPADLIHREDFKTNEADAKKWASMHLEEIKKYLKPVETQSLEELNEPKEPGGINKLLRETGGDLDRLPIADDAGKEDPTLLERKLKYEEQQQHIRNALGYNATKTPNRMFVYMPAEVNTISKKLEDFVDTENPNLINLDVLKTFNYDYGLTSEFLAVTASHKKTYANEDENIRILFKVELPKGTPVLPAGGDSDTLYLKPGELVVYDPDDLTVTIMGGKEYIWIDAKYVSPQNEGLDKKDEIATFQGEANIEWLKALEVASKYELFQFDFSGLFAGAEVDFIADAFDNLVSLDEKFKFSFLNNVTKYMIDDMGKVIITDRLLGYVPEMVLGYVNEKNIESINKLNGKTIEATGNIGINIHNIQEGFEREDKIQYLLIRELSHIQDRRLGVAEYMGTTNLTSHNDANNGFFKDVYDREAGSLPEPFFEDLRPNTREYMAGIHALMYSNQIYKGESGVGLPNITGKTFSDIVKSRVPETVAWIKKYIYR</sequence>
<reference evidence="1 2" key="1">
    <citation type="submission" date="2017-09" db="EMBL/GenBank/DDBJ databases">
        <title>Large-scale bioinformatics analysis of Bacillus genomes uncovers conserved roles of natural products in bacterial physiology.</title>
        <authorList>
            <consortium name="Agbiome Team Llc"/>
            <person name="Bleich R.M."/>
            <person name="Grubbs K.J."/>
            <person name="Santa Maria K.C."/>
            <person name="Allen S.E."/>
            <person name="Farag S."/>
            <person name="Shank E.A."/>
            <person name="Bowers A."/>
        </authorList>
    </citation>
    <scope>NUCLEOTIDE SEQUENCE [LARGE SCALE GENOMIC DNA]</scope>
    <source>
        <strain evidence="1 2">AFS065400</strain>
    </source>
</reference>
<dbReference type="RefSeq" id="WP_098641048.1">
    <property type="nucleotide sequence ID" value="NZ_NVCO01000094.1"/>
</dbReference>
<protein>
    <submittedName>
        <fullName evidence="1">Uncharacterized protein</fullName>
    </submittedName>
</protein>
<organism evidence="1 2">
    <name type="scientific">Bacillus thuringiensis</name>
    <dbReference type="NCBI Taxonomy" id="1428"/>
    <lineage>
        <taxon>Bacteria</taxon>
        <taxon>Bacillati</taxon>
        <taxon>Bacillota</taxon>
        <taxon>Bacilli</taxon>
        <taxon>Bacillales</taxon>
        <taxon>Bacillaceae</taxon>
        <taxon>Bacillus</taxon>
        <taxon>Bacillus cereus group</taxon>
    </lineage>
</organism>
<evidence type="ECO:0000313" key="1">
    <source>
        <dbReference type="EMBL" id="PFT38510.1"/>
    </source>
</evidence>
<dbReference type="Gene3D" id="3.40.390.10">
    <property type="entry name" value="Collagenase (Catalytic Domain)"/>
    <property type="match status" value="1"/>
</dbReference>
<dbReference type="Gene3D" id="3.90.176.10">
    <property type="entry name" value="Toxin ADP-ribosyltransferase, Chain A, domain 1"/>
    <property type="match status" value="1"/>
</dbReference>
<gene>
    <name evidence="1" type="ORF">COK72_25835</name>
</gene>
<name>A0A9X7FTP3_BACTU</name>
<dbReference type="EMBL" id="NVCO01000094">
    <property type="protein sequence ID" value="PFT38510.1"/>
    <property type="molecule type" value="Genomic_DNA"/>
</dbReference>
<comment type="caution">
    <text evidence="1">The sequence shown here is derived from an EMBL/GenBank/DDBJ whole genome shotgun (WGS) entry which is preliminary data.</text>
</comment>
<dbReference type="Proteomes" id="UP000226106">
    <property type="component" value="Unassembled WGS sequence"/>
</dbReference>